<feature type="coiled-coil region" evidence="1">
    <location>
        <begin position="331"/>
        <end position="424"/>
    </location>
</feature>
<feature type="coiled-coil region" evidence="1">
    <location>
        <begin position="3"/>
        <end position="305"/>
    </location>
</feature>
<evidence type="ECO:0000256" key="2">
    <source>
        <dbReference type="SAM" id="MobiDB-lite"/>
    </source>
</evidence>
<name>A0A183TXI3_TOXCA</name>
<dbReference type="Proteomes" id="UP000050794">
    <property type="component" value="Unassembled WGS sequence"/>
</dbReference>
<dbReference type="WBParaSite" id="TCNE_0000095201-mRNA-1">
    <property type="protein sequence ID" value="TCNE_0000095201-mRNA-1"/>
    <property type="gene ID" value="TCNE_0000095201"/>
</dbReference>
<evidence type="ECO:0000256" key="1">
    <source>
        <dbReference type="SAM" id="Coils"/>
    </source>
</evidence>
<evidence type="ECO:0000313" key="5">
    <source>
        <dbReference type="WBParaSite" id="TCNE_0000095201-mRNA-1"/>
    </source>
</evidence>
<proteinExistence type="predicted"/>
<feature type="compositionally biased region" description="Low complexity" evidence="2">
    <location>
        <begin position="702"/>
        <end position="711"/>
    </location>
</feature>
<feature type="region of interest" description="Disordered" evidence="2">
    <location>
        <begin position="695"/>
        <end position="733"/>
    </location>
</feature>
<accession>A0A183TXI3</accession>
<reference evidence="3 4" key="2">
    <citation type="submission" date="2018-11" db="EMBL/GenBank/DDBJ databases">
        <authorList>
            <consortium name="Pathogen Informatics"/>
        </authorList>
    </citation>
    <scope>NUCLEOTIDE SEQUENCE [LARGE SCALE GENOMIC DNA]</scope>
</reference>
<keyword evidence="4" id="KW-1185">Reference proteome</keyword>
<dbReference type="PANTHER" id="PTHR45615">
    <property type="entry name" value="MYOSIN HEAVY CHAIN, NON-MUSCLE"/>
    <property type="match status" value="1"/>
</dbReference>
<feature type="coiled-coil region" evidence="1">
    <location>
        <begin position="472"/>
        <end position="618"/>
    </location>
</feature>
<evidence type="ECO:0000313" key="4">
    <source>
        <dbReference type="Proteomes" id="UP000050794"/>
    </source>
</evidence>
<dbReference type="GO" id="GO:0005737">
    <property type="term" value="C:cytoplasm"/>
    <property type="evidence" value="ECO:0007669"/>
    <property type="project" value="TreeGrafter"/>
</dbReference>
<sequence>MTMKTVTEERDKLREEVRQLRARCSELEKQISASRSELNIEQARLTQSCNEKGRLIESLSELQDLFKQVSEEKLELQCNLAEIETALEHRVMEASRLAERVANQEKELKRVHETLIQNQSTTEKSNYEVQIDVLKASLQKAERELEEAKQFTMEQGSDFEMRLSSLSKDNEAAKAELAAVRESATQRENELSSQASLVEKSLALSELETKLRDADAEASRQLAAVENQKEQLEKILDGHTATISDMRSEIAEARRKMSAVEETNAELSSTVRQLKVRLDGALLERAEVDKANEQLRSRLRAADEEVCEKREELCLLSKRFEDVTAQMTRITSEYEERRREMEAKIIEVKVNAQRREQALENAQLEAALVAAEDEVRKVKGERAALEEELAIRLRSLRERAEFEKHELTSKIAVLDEKCARLTADKLRRIRSEHDSLWEEARELRSAYAAVKAQIARRAEDEEKRESRYLAHIESLRNDRNEKEETIRNLSRSLLTMRKKREMEVFRKDEQISALEMEREEMLRKLEENKANLASARGNLETLSTLLAKSRDQNKEYEEQVDRYSGLAYEKEELRRQCEEMREKLDSERREKVRLVAENEDLKVRLELESKRRAELREELALSYETFHPARDIGSLFSVTGAAHPVPEGDDEGDRMISTAMSGASYAVNVPEAPDVQVEPFLASTPQRNTTLQQSILSRANKSSDSTSSVDSGRLRELQRRNTMNPPHMRSAYPGEISSRFSERELRESEFRDSENFVPPAIAIRHTHGSANSLRRLGGRVVSKMLASVGRDSPKPTKVPRSAKKPFAPHN</sequence>
<protein>
    <submittedName>
        <fullName evidence="5">Myosin_tail_1 domain-containing protein</fullName>
    </submittedName>
</protein>
<reference evidence="5" key="1">
    <citation type="submission" date="2016-06" db="UniProtKB">
        <authorList>
            <consortium name="WormBaseParasite"/>
        </authorList>
    </citation>
    <scope>IDENTIFICATION</scope>
</reference>
<dbReference type="AlphaFoldDB" id="A0A183TXI3"/>
<organism evidence="4 5">
    <name type="scientific">Toxocara canis</name>
    <name type="common">Canine roundworm</name>
    <dbReference type="NCBI Taxonomy" id="6265"/>
    <lineage>
        <taxon>Eukaryota</taxon>
        <taxon>Metazoa</taxon>
        <taxon>Ecdysozoa</taxon>
        <taxon>Nematoda</taxon>
        <taxon>Chromadorea</taxon>
        <taxon>Rhabditida</taxon>
        <taxon>Spirurina</taxon>
        <taxon>Ascaridomorpha</taxon>
        <taxon>Ascaridoidea</taxon>
        <taxon>Toxocaridae</taxon>
        <taxon>Toxocara</taxon>
    </lineage>
</organism>
<dbReference type="PANTHER" id="PTHR45615:SF40">
    <property type="entry name" value="MYOSIN HEAVY CHAIN, NON-MUSCLE"/>
    <property type="match status" value="1"/>
</dbReference>
<dbReference type="GO" id="GO:0016460">
    <property type="term" value="C:myosin II complex"/>
    <property type="evidence" value="ECO:0007669"/>
    <property type="project" value="TreeGrafter"/>
</dbReference>
<dbReference type="GO" id="GO:0000146">
    <property type="term" value="F:microfilament motor activity"/>
    <property type="evidence" value="ECO:0007669"/>
    <property type="project" value="TreeGrafter"/>
</dbReference>
<evidence type="ECO:0000313" key="3">
    <source>
        <dbReference type="EMBL" id="VDM25185.1"/>
    </source>
</evidence>
<feature type="region of interest" description="Disordered" evidence="2">
    <location>
        <begin position="786"/>
        <end position="810"/>
    </location>
</feature>
<dbReference type="EMBL" id="UYWY01000578">
    <property type="protein sequence ID" value="VDM25185.1"/>
    <property type="molecule type" value="Genomic_DNA"/>
</dbReference>
<dbReference type="GO" id="GO:0051015">
    <property type="term" value="F:actin filament binding"/>
    <property type="evidence" value="ECO:0007669"/>
    <property type="project" value="TreeGrafter"/>
</dbReference>
<keyword evidence="1" id="KW-0175">Coiled coil</keyword>
<gene>
    <name evidence="3" type="ORF">TCNE_LOCUS953</name>
</gene>
<dbReference type="GO" id="GO:0032982">
    <property type="term" value="C:myosin filament"/>
    <property type="evidence" value="ECO:0007669"/>
    <property type="project" value="TreeGrafter"/>
</dbReference>